<dbReference type="GO" id="GO:0004497">
    <property type="term" value="F:monooxygenase activity"/>
    <property type="evidence" value="ECO:0007669"/>
    <property type="project" value="UniProtKB-KW"/>
</dbReference>
<evidence type="ECO:0000256" key="1">
    <source>
        <dbReference type="ARBA" id="ARBA00010617"/>
    </source>
</evidence>
<evidence type="ECO:0000256" key="5">
    <source>
        <dbReference type="ARBA" id="ARBA00023004"/>
    </source>
</evidence>
<dbReference type="InterPro" id="IPR001128">
    <property type="entry name" value="Cyt_P450"/>
</dbReference>
<dbReference type="InterPro" id="IPR002397">
    <property type="entry name" value="Cyt_P450_B"/>
</dbReference>
<dbReference type="CDD" id="cd11031">
    <property type="entry name" value="Cyp158A-like"/>
    <property type="match status" value="1"/>
</dbReference>
<accession>A0A919GNE8</accession>
<organism evidence="7 8">
    <name type="scientific">Streptomyces sulfonofaciens</name>
    <dbReference type="NCBI Taxonomy" id="68272"/>
    <lineage>
        <taxon>Bacteria</taxon>
        <taxon>Bacillati</taxon>
        <taxon>Actinomycetota</taxon>
        <taxon>Actinomycetes</taxon>
        <taxon>Kitasatosporales</taxon>
        <taxon>Streptomycetaceae</taxon>
        <taxon>Streptomyces</taxon>
    </lineage>
</organism>
<dbReference type="GO" id="GO:0005506">
    <property type="term" value="F:iron ion binding"/>
    <property type="evidence" value="ECO:0007669"/>
    <property type="project" value="InterPro"/>
</dbReference>
<keyword evidence="5" id="KW-0408">Iron</keyword>
<gene>
    <name evidence="7" type="ORF">GCM10018793_61660</name>
</gene>
<evidence type="ECO:0000313" key="7">
    <source>
        <dbReference type="EMBL" id="GHH87121.1"/>
    </source>
</evidence>
<evidence type="ECO:0000313" key="8">
    <source>
        <dbReference type="Proteomes" id="UP000603708"/>
    </source>
</evidence>
<dbReference type="PRINTS" id="PR00359">
    <property type="entry name" value="BP450"/>
</dbReference>
<dbReference type="Gene3D" id="1.10.630.10">
    <property type="entry name" value="Cytochrome P450"/>
    <property type="match status" value="1"/>
</dbReference>
<dbReference type="Pfam" id="PF00067">
    <property type="entry name" value="p450"/>
    <property type="match status" value="1"/>
</dbReference>
<dbReference type="RefSeq" id="WP_189937765.1">
    <property type="nucleotide sequence ID" value="NZ_BNCD01000026.1"/>
</dbReference>
<keyword evidence="8" id="KW-1185">Reference proteome</keyword>
<dbReference type="GO" id="GO:0016705">
    <property type="term" value="F:oxidoreductase activity, acting on paired donors, with incorporation or reduction of molecular oxygen"/>
    <property type="evidence" value="ECO:0007669"/>
    <property type="project" value="InterPro"/>
</dbReference>
<keyword evidence="4" id="KW-0560">Oxidoreductase</keyword>
<dbReference type="InterPro" id="IPR036396">
    <property type="entry name" value="Cyt_P450_sf"/>
</dbReference>
<dbReference type="AlphaFoldDB" id="A0A919GNE8"/>
<evidence type="ECO:0000256" key="4">
    <source>
        <dbReference type="ARBA" id="ARBA00023002"/>
    </source>
</evidence>
<dbReference type="FunFam" id="1.10.630.10:FF:000018">
    <property type="entry name" value="Cytochrome P450 monooxygenase"/>
    <property type="match status" value="1"/>
</dbReference>
<keyword evidence="3" id="KW-0479">Metal-binding</keyword>
<dbReference type="EMBL" id="BNCD01000026">
    <property type="protein sequence ID" value="GHH87121.1"/>
    <property type="molecule type" value="Genomic_DNA"/>
</dbReference>
<dbReference type="Proteomes" id="UP000603708">
    <property type="component" value="Unassembled WGS sequence"/>
</dbReference>
<dbReference type="GO" id="GO:0020037">
    <property type="term" value="F:heme binding"/>
    <property type="evidence" value="ECO:0007669"/>
    <property type="project" value="InterPro"/>
</dbReference>
<dbReference type="PANTHER" id="PTHR46696:SF1">
    <property type="entry name" value="CYTOCHROME P450 YJIB-RELATED"/>
    <property type="match status" value="1"/>
</dbReference>
<keyword evidence="2" id="KW-0349">Heme</keyword>
<comment type="caution">
    <text evidence="7">The sequence shown here is derived from an EMBL/GenBank/DDBJ whole genome shotgun (WGS) entry which is preliminary data.</text>
</comment>
<proteinExistence type="inferred from homology"/>
<comment type="similarity">
    <text evidence="1">Belongs to the cytochrome P450 family.</text>
</comment>
<evidence type="ECO:0000256" key="3">
    <source>
        <dbReference type="ARBA" id="ARBA00022723"/>
    </source>
</evidence>
<evidence type="ECO:0000256" key="2">
    <source>
        <dbReference type="ARBA" id="ARBA00022617"/>
    </source>
</evidence>
<dbReference type="PANTHER" id="PTHR46696">
    <property type="entry name" value="P450, PUTATIVE (EUROFUNG)-RELATED"/>
    <property type="match status" value="1"/>
</dbReference>
<name>A0A919GNE8_9ACTN</name>
<keyword evidence="6" id="KW-0503">Monooxygenase</keyword>
<reference evidence="7" key="1">
    <citation type="journal article" date="2014" name="Int. J. Syst. Evol. Microbiol.">
        <title>Complete genome sequence of Corynebacterium casei LMG S-19264T (=DSM 44701T), isolated from a smear-ripened cheese.</title>
        <authorList>
            <consortium name="US DOE Joint Genome Institute (JGI-PGF)"/>
            <person name="Walter F."/>
            <person name="Albersmeier A."/>
            <person name="Kalinowski J."/>
            <person name="Ruckert C."/>
        </authorList>
    </citation>
    <scope>NUCLEOTIDE SEQUENCE</scope>
    <source>
        <strain evidence="7">JCM 5069</strain>
    </source>
</reference>
<sequence>MTTDQTPPAYPFEHPGSLDMNPLYAELRERTPLARVRMPYGGEAWLVTRYEDIKRVLADHRFSRAATLGKDVPRVLPTIPTARSIVTADPPEHTRLRNLVSKAFTAERVERLRGRTQEIATELIDRMVEQGPPVDLVQAFSMPLPVTVFSALLGVPLEDRDRFNHWVDAIRTIGSLTPDEVELARRELDAYLAGMVAQRRAQPTDDILGALVAARDDQDRLSEEELIIFGVTLLIAGSDTTVNQIGNFVYTLLTQPEALSLLREDRSLLPGALDELLRITPMGTTAGVARIATEDVELAGGVVRAGEAVFVRIASGNRDRTVFDDPDTFDMTRDPNPHIAFGFGVHYCTGAQLARMELEVALGSLLDRLPGLRLAVRPEDVTFKHDRLLQGPWSLPVTW</sequence>
<evidence type="ECO:0000256" key="6">
    <source>
        <dbReference type="ARBA" id="ARBA00023033"/>
    </source>
</evidence>
<protein>
    <submittedName>
        <fullName evidence="7">Cytochrome P450</fullName>
    </submittedName>
</protein>
<dbReference type="SUPFAM" id="SSF48264">
    <property type="entry name" value="Cytochrome P450"/>
    <property type="match status" value="1"/>
</dbReference>
<reference evidence="7" key="2">
    <citation type="submission" date="2020-09" db="EMBL/GenBank/DDBJ databases">
        <authorList>
            <person name="Sun Q."/>
            <person name="Ohkuma M."/>
        </authorList>
    </citation>
    <scope>NUCLEOTIDE SEQUENCE</scope>
    <source>
        <strain evidence="7">JCM 5069</strain>
    </source>
</reference>
<dbReference type="PRINTS" id="PR00385">
    <property type="entry name" value="P450"/>
</dbReference>